<protein>
    <submittedName>
        <fullName evidence="4">Uncharacterized protein</fullName>
    </submittedName>
</protein>
<feature type="transmembrane region" description="Helical" evidence="2">
    <location>
        <begin position="513"/>
        <end position="532"/>
    </location>
</feature>
<keyword evidence="2" id="KW-1133">Transmembrane helix</keyword>
<feature type="transmembrane region" description="Helical" evidence="2">
    <location>
        <begin position="253"/>
        <end position="273"/>
    </location>
</feature>
<dbReference type="AlphaFoldDB" id="A0A0F7U5T7"/>
<evidence type="ECO:0000313" key="4">
    <source>
        <dbReference type="EMBL" id="CEJ62842.1"/>
    </source>
</evidence>
<dbReference type="Proteomes" id="UP000042958">
    <property type="component" value="Unassembled WGS sequence"/>
</dbReference>
<feature type="chain" id="PRO_5002523264" evidence="3">
    <location>
        <begin position="21"/>
        <end position="600"/>
    </location>
</feature>
<accession>A0A0F7U5T7</accession>
<keyword evidence="5" id="KW-1185">Reference proteome</keyword>
<proteinExistence type="predicted"/>
<evidence type="ECO:0000256" key="3">
    <source>
        <dbReference type="SAM" id="SignalP"/>
    </source>
</evidence>
<feature type="region of interest" description="Disordered" evidence="1">
    <location>
        <begin position="379"/>
        <end position="444"/>
    </location>
</feature>
<evidence type="ECO:0000256" key="1">
    <source>
        <dbReference type="SAM" id="MobiDB-lite"/>
    </source>
</evidence>
<feature type="compositionally biased region" description="Basic and acidic residues" evidence="1">
    <location>
        <begin position="422"/>
        <end position="440"/>
    </location>
</feature>
<organism evidence="4 5">
    <name type="scientific">Penicillium brasilianum</name>
    <dbReference type="NCBI Taxonomy" id="104259"/>
    <lineage>
        <taxon>Eukaryota</taxon>
        <taxon>Fungi</taxon>
        <taxon>Dikarya</taxon>
        <taxon>Ascomycota</taxon>
        <taxon>Pezizomycotina</taxon>
        <taxon>Eurotiomycetes</taxon>
        <taxon>Eurotiomycetidae</taxon>
        <taxon>Eurotiales</taxon>
        <taxon>Aspergillaceae</taxon>
        <taxon>Penicillium</taxon>
    </lineage>
</organism>
<reference evidence="5" key="1">
    <citation type="journal article" date="2015" name="Genome Announc.">
        <title>Draft genome sequence of the fungus Penicillium brasilianum MG11.</title>
        <authorList>
            <person name="Horn F."/>
            <person name="Linde J."/>
            <person name="Mattern D.J."/>
            <person name="Walther G."/>
            <person name="Guthke R."/>
            <person name="Brakhage A.A."/>
            <person name="Valiante V."/>
        </authorList>
    </citation>
    <scope>NUCLEOTIDE SEQUENCE [LARGE SCALE GENOMIC DNA]</scope>
    <source>
        <strain evidence="5">MG11</strain>
    </source>
</reference>
<evidence type="ECO:0000256" key="2">
    <source>
        <dbReference type="SAM" id="Phobius"/>
    </source>
</evidence>
<gene>
    <name evidence="4" type="ORF">PMG11_11327</name>
</gene>
<feature type="transmembrane region" description="Helical" evidence="2">
    <location>
        <begin position="480"/>
        <end position="501"/>
    </location>
</feature>
<feature type="compositionally biased region" description="Polar residues" evidence="1">
    <location>
        <begin position="387"/>
        <end position="406"/>
    </location>
</feature>
<dbReference type="OrthoDB" id="5406607at2759"/>
<evidence type="ECO:0000313" key="5">
    <source>
        <dbReference type="Proteomes" id="UP000042958"/>
    </source>
</evidence>
<feature type="transmembrane region" description="Helical" evidence="2">
    <location>
        <begin position="561"/>
        <end position="592"/>
    </location>
</feature>
<keyword evidence="2" id="KW-0472">Membrane</keyword>
<feature type="signal peptide" evidence="3">
    <location>
        <begin position="1"/>
        <end position="20"/>
    </location>
</feature>
<feature type="transmembrane region" description="Helical" evidence="2">
    <location>
        <begin position="285"/>
        <end position="305"/>
    </location>
</feature>
<sequence>MAQRVVLSWALLGSICGSLAAYLPKRDKTITIPDGVTYHPESQDICTSTAWTDVVSFFLSNYVSHVATVVRVPGEPLYITAANMFFVLLFPCLGAGRGLVMIYQRGSFYKDQLQQALRAQALVMVVRGSMWEPQAGDTLRSLTLYPPRGIRPKYALFGASAYWRAAVCKNRIKPHVEKFKGYTGDFWTQVAHPPWLIMNYGLTSQHVLVERGYHVSGVCDLPEGYRLAYVPPNAMVENVMPEVELGRILQSSFSLASTVISIVQMLSACSALYQSKGYQVTAYGYAAFGFTVTPYLVMSFVNLLANCFTPTYSNVHLVHTEIMEEAVRRGGRFTDIVGKLESEPLLVEDLTVFSATFERNNDDDDDILCRIGDRVLEDGSIEPIPDGTSTPESAGENSVHGSTSVLSAPADLPEITSPPVEDIQKQEVQSKQDRSSERSSNENSDPILIIPSCYNFKLSYSNTSSMSILNINKHYGPREWIISGLTVIVASLPLIAIGVMSKFQPGGSTVSQRAWLMAWYAVGIVSVQNPWYTDRMIELGYYGTRGFIEERREYSRLYQAWFFLFRLISILPVVLPIVPAVGGFVVVGQMLISYGSCTEL</sequence>
<feature type="transmembrane region" description="Helical" evidence="2">
    <location>
        <begin position="77"/>
        <end position="100"/>
    </location>
</feature>
<keyword evidence="2" id="KW-0812">Transmembrane</keyword>
<keyword evidence="3" id="KW-0732">Signal</keyword>
<name>A0A0F7U5T7_PENBI</name>
<dbReference type="EMBL" id="CDHK01000025">
    <property type="protein sequence ID" value="CEJ62842.1"/>
    <property type="molecule type" value="Genomic_DNA"/>
</dbReference>